<keyword evidence="4" id="KW-0067">ATP-binding</keyword>
<keyword evidence="1" id="KW-0547">Nucleotide-binding</keyword>
<dbReference type="Gene3D" id="3.40.50.300">
    <property type="entry name" value="P-loop containing nucleotide triphosphate hydrolases"/>
    <property type="match status" value="2"/>
</dbReference>
<evidence type="ECO:0000313" key="5">
    <source>
        <dbReference type="EMBL" id="VDO95313.1"/>
    </source>
</evidence>
<organism evidence="5 6">
    <name type="scientific">Schistosoma margrebowiei</name>
    <dbReference type="NCBI Taxonomy" id="48269"/>
    <lineage>
        <taxon>Eukaryota</taxon>
        <taxon>Metazoa</taxon>
        <taxon>Spiralia</taxon>
        <taxon>Lophotrochozoa</taxon>
        <taxon>Platyhelminthes</taxon>
        <taxon>Trematoda</taxon>
        <taxon>Digenea</taxon>
        <taxon>Strigeidida</taxon>
        <taxon>Schistosomatoidea</taxon>
        <taxon>Schistosomatidae</taxon>
        <taxon>Schistosoma</taxon>
    </lineage>
</organism>
<evidence type="ECO:0000256" key="2">
    <source>
        <dbReference type="ARBA" id="ARBA00022801"/>
    </source>
</evidence>
<name>A0A183M5W1_9TREM</name>
<evidence type="ECO:0000313" key="6">
    <source>
        <dbReference type="Proteomes" id="UP000277204"/>
    </source>
</evidence>
<proteinExistence type="predicted"/>
<dbReference type="InterPro" id="IPR050615">
    <property type="entry name" value="ATP-dep_DNA_Helicase"/>
</dbReference>
<dbReference type="GO" id="GO:0005675">
    <property type="term" value="C:transcription factor TFIIH holo complex"/>
    <property type="evidence" value="ECO:0007669"/>
    <property type="project" value="TreeGrafter"/>
</dbReference>
<dbReference type="GO" id="GO:0000112">
    <property type="term" value="C:nucleotide-excision repair factor 3 complex"/>
    <property type="evidence" value="ECO:0007669"/>
    <property type="project" value="TreeGrafter"/>
</dbReference>
<dbReference type="Pfam" id="PF16203">
    <property type="entry name" value="ERCC3_RAD25_C"/>
    <property type="match status" value="1"/>
</dbReference>
<keyword evidence="6" id="KW-1185">Reference proteome</keyword>
<evidence type="ECO:0000256" key="3">
    <source>
        <dbReference type="ARBA" id="ARBA00022806"/>
    </source>
</evidence>
<dbReference type="AlphaFoldDB" id="A0A183M5W1"/>
<evidence type="ECO:0000256" key="4">
    <source>
        <dbReference type="ARBA" id="ARBA00022840"/>
    </source>
</evidence>
<sequence>MFRRVLTLVQAHCKLGLTATLVREDDKITDLNFLIGPKLYEANWLELQQRGFIARVQCAEVWCPVTPEFYREYLNKFNQISSSLMELYTDHVLSKSNHTSKSEQLNS</sequence>
<dbReference type="InterPro" id="IPR027417">
    <property type="entry name" value="P-loop_NTPase"/>
</dbReference>
<dbReference type="GO" id="GO:0016787">
    <property type="term" value="F:hydrolase activity"/>
    <property type="evidence" value="ECO:0007669"/>
    <property type="project" value="UniProtKB-KW"/>
</dbReference>
<dbReference type="GO" id="GO:0005524">
    <property type="term" value="F:ATP binding"/>
    <property type="evidence" value="ECO:0007669"/>
    <property type="project" value="UniProtKB-KW"/>
</dbReference>
<dbReference type="PANTHER" id="PTHR11274:SF0">
    <property type="entry name" value="GENERAL TRANSCRIPTION AND DNA REPAIR FACTOR IIH HELICASE SUBUNIT XPB"/>
    <property type="match status" value="1"/>
</dbReference>
<dbReference type="Proteomes" id="UP000277204">
    <property type="component" value="Unassembled WGS sequence"/>
</dbReference>
<dbReference type="GO" id="GO:0006367">
    <property type="term" value="P:transcription initiation at RNA polymerase II promoter"/>
    <property type="evidence" value="ECO:0007669"/>
    <property type="project" value="TreeGrafter"/>
</dbReference>
<dbReference type="EMBL" id="UZAI01006417">
    <property type="protein sequence ID" value="VDO95313.1"/>
    <property type="molecule type" value="Genomic_DNA"/>
</dbReference>
<keyword evidence="2" id="KW-0378">Hydrolase</keyword>
<dbReference type="GO" id="GO:0043138">
    <property type="term" value="F:3'-5' DNA helicase activity"/>
    <property type="evidence" value="ECO:0007669"/>
    <property type="project" value="TreeGrafter"/>
</dbReference>
<accession>A0A183M5W1</accession>
<dbReference type="InterPro" id="IPR032438">
    <property type="entry name" value="ERCC3_RAD25_C"/>
</dbReference>
<dbReference type="STRING" id="48269.A0A183M5W1"/>
<gene>
    <name evidence="5" type="ORF">SMRZ_LOCUS11436</name>
</gene>
<protein>
    <submittedName>
        <fullName evidence="5">Uncharacterized protein</fullName>
    </submittedName>
</protein>
<reference evidence="5 6" key="1">
    <citation type="submission" date="2018-11" db="EMBL/GenBank/DDBJ databases">
        <authorList>
            <consortium name="Pathogen Informatics"/>
        </authorList>
    </citation>
    <scope>NUCLEOTIDE SEQUENCE [LARGE SCALE GENOMIC DNA]</scope>
    <source>
        <strain evidence="5 6">Zambia</strain>
    </source>
</reference>
<dbReference type="PANTHER" id="PTHR11274">
    <property type="entry name" value="RAD25/XP-B DNA REPAIR HELICASE"/>
    <property type="match status" value="1"/>
</dbReference>
<keyword evidence="3" id="KW-0347">Helicase</keyword>
<evidence type="ECO:0000256" key="1">
    <source>
        <dbReference type="ARBA" id="ARBA00022741"/>
    </source>
</evidence>
<dbReference type="GO" id="GO:0097550">
    <property type="term" value="C:transcription preinitiation complex"/>
    <property type="evidence" value="ECO:0007669"/>
    <property type="project" value="TreeGrafter"/>
</dbReference>